<evidence type="ECO:0000256" key="2">
    <source>
        <dbReference type="ARBA" id="ARBA00022729"/>
    </source>
</evidence>
<evidence type="ECO:0000256" key="6">
    <source>
        <dbReference type="SAM" id="SignalP"/>
    </source>
</evidence>
<dbReference type="GO" id="GO:0008422">
    <property type="term" value="F:beta-glucosidase activity"/>
    <property type="evidence" value="ECO:0007669"/>
    <property type="project" value="TreeGrafter"/>
</dbReference>
<keyword evidence="3" id="KW-0378">Hydrolase</keyword>
<proteinExistence type="inferred from homology"/>
<dbReference type="PROSITE" id="PS00653">
    <property type="entry name" value="GLYCOSYL_HYDROL_F1_2"/>
    <property type="match status" value="1"/>
</dbReference>
<evidence type="ECO:0000256" key="1">
    <source>
        <dbReference type="ARBA" id="ARBA00010838"/>
    </source>
</evidence>
<dbReference type="EMBL" id="CP136891">
    <property type="protein sequence ID" value="WOK96117.1"/>
    <property type="molecule type" value="Genomic_DNA"/>
</dbReference>
<name>A0AAQ3JU54_9LILI</name>
<evidence type="ECO:0000256" key="3">
    <source>
        <dbReference type="ARBA" id="ARBA00022801"/>
    </source>
</evidence>
<protein>
    <submittedName>
        <fullName evidence="7">Beta-glucosidase 22-like</fullName>
    </submittedName>
</protein>
<dbReference type="InterPro" id="IPR017853">
    <property type="entry name" value="GH"/>
</dbReference>
<keyword evidence="2 6" id="KW-0732">Signal</keyword>
<feature type="signal peptide" evidence="6">
    <location>
        <begin position="1"/>
        <end position="27"/>
    </location>
</feature>
<dbReference type="PANTHER" id="PTHR10353:SF29">
    <property type="entry name" value="BETA-GLUCOSIDASE 11"/>
    <property type="match status" value="1"/>
</dbReference>
<dbReference type="InterPro" id="IPR001360">
    <property type="entry name" value="Glyco_hydro_1"/>
</dbReference>
<dbReference type="SUPFAM" id="SSF51445">
    <property type="entry name" value="(Trans)glycosidases"/>
    <property type="match status" value="1"/>
</dbReference>
<dbReference type="Proteomes" id="UP001327560">
    <property type="component" value="Chromosome 2"/>
</dbReference>
<dbReference type="Pfam" id="PF00232">
    <property type="entry name" value="Glyco_hydro_1"/>
    <property type="match status" value="1"/>
</dbReference>
<evidence type="ECO:0000313" key="7">
    <source>
        <dbReference type="EMBL" id="WOK96117.1"/>
    </source>
</evidence>
<organism evidence="7 8">
    <name type="scientific">Canna indica</name>
    <name type="common">Indian-shot</name>
    <dbReference type="NCBI Taxonomy" id="4628"/>
    <lineage>
        <taxon>Eukaryota</taxon>
        <taxon>Viridiplantae</taxon>
        <taxon>Streptophyta</taxon>
        <taxon>Embryophyta</taxon>
        <taxon>Tracheophyta</taxon>
        <taxon>Spermatophyta</taxon>
        <taxon>Magnoliopsida</taxon>
        <taxon>Liliopsida</taxon>
        <taxon>Zingiberales</taxon>
        <taxon>Cannaceae</taxon>
        <taxon>Canna</taxon>
    </lineage>
</organism>
<feature type="chain" id="PRO_5042948334" evidence="6">
    <location>
        <begin position="28"/>
        <end position="506"/>
    </location>
</feature>
<gene>
    <name evidence="7" type="ORF">Cni_G04824</name>
</gene>
<dbReference type="AlphaFoldDB" id="A0AAQ3JU54"/>
<dbReference type="PRINTS" id="PR00131">
    <property type="entry name" value="GLHYDRLASE1"/>
</dbReference>
<sequence length="506" mass="57105">MSGLGSLASALIILVLLLTWDQELCYGQIHDVYKYSRDDFPAGFIFGAGTSAYQVEGAAAEDGRTPSVWDTFTHAGGMLDKSTGDVASDGYHKYKEDVKLAADTGLDSYRFSISWSRLLPNGRGAVNPKGLAYYNSLIDELLKYGIKPHVTLYHLDLPQVIEDEYGGWLNEKIVEDFTAYADVCFREFGDRVSHWTTIVEPNVIGTSSYDNGMFPPNRCSNPFGFFNCTAGDSTTEPYVAVHNLLLAHASAVTLYRTKYQANQNGLIGLNVYSFWYYPFSNSILDIQATQRSLDFLIGWIMNPLVFGDYPEVMKKIVRSRLPSFTKDQSEQVKGSFDFIGLNHYLSVWVKDNSNASKTAPRDYNADFIPTDIIDPAGLQHCLEYIKNAYGNPPIYIEENGYGLFPTNDTINDVERVSYMSGFIGSVLDAIRNGANVKGYYAWSFLDVFEFLGGYQMRFGLYYVDFRDSNRRRQPKLSAVWYSELLKKKAGIRMSRKELQGRSYSQQ</sequence>
<dbReference type="FunFam" id="3.20.20.80:FF:000069">
    <property type="entry name" value="Beta-glucosidase 1"/>
    <property type="match status" value="1"/>
</dbReference>
<dbReference type="GO" id="GO:0005975">
    <property type="term" value="P:carbohydrate metabolic process"/>
    <property type="evidence" value="ECO:0007669"/>
    <property type="project" value="InterPro"/>
</dbReference>
<reference evidence="7 8" key="1">
    <citation type="submission" date="2023-10" db="EMBL/GenBank/DDBJ databases">
        <title>Chromosome-scale genome assembly provides insights into flower coloration mechanisms of Canna indica.</title>
        <authorList>
            <person name="Li C."/>
        </authorList>
    </citation>
    <scope>NUCLEOTIDE SEQUENCE [LARGE SCALE GENOMIC DNA]</scope>
    <source>
        <tissue evidence="7">Flower</tissue>
    </source>
</reference>
<evidence type="ECO:0000256" key="4">
    <source>
        <dbReference type="ARBA" id="ARBA00023180"/>
    </source>
</evidence>
<accession>A0AAQ3JU54</accession>
<comment type="similarity">
    <text evidence="1 5">Belongs to the glycosyl hydrolase 1 family.</text>
</comment>
<evidence type="ECO:0000256" key="5">
    <source>
        <dbReference type="RuleBase" id="RU003690"/>
    </source>
</evidence>
<evidence type="ECO:0000313" key="8">
    <source>
        <dbReference type="Proteomes" id="UP001327560"/>
    </source>
</evidence>
<keyword evidence="8" id="KW-1185">Reference proteome</keyword>
<dbReference type="Gene3D" id="3.20.20.80">
    <property type="entry name" value="Glycosidases"/>
    <property type="match status" value="1"/>
</dbReference>
<dbReference type="InterPro" id="IPR033132">
    <property type="entry name" value="GH_1_N_CS"/>
</dbReference>
<dbReference type="PANTHER" id="PTHR10353">
    <property type="entry name" value="GLYCOSYL HYDROLASE"/>
    <property type="match status" value="1"/>
</dbReference>
<keyword evidence="4" id="KW-0325">Glycoprotein</keyword>